<keyword evidence="7" id="KW-1185">Reference proteome</keyword>
<evidence type="ECO:0000256" key="1">
    <source>
        <dbReference type="SAM" id="Phobius"/>
    </source>
</evidence>
<organism evidence="5 6">
    <name type="scientific">Phocaeicola plebeius</name>
    <dbReference type="NCBI Taxonomy" id="310297"/>
    <lineage>
        <taxon>Bacteria</taxon>
        <taxon>Pseudomonadati</taxon>
        <taxon>Bacteroidota</taxon>
        <taxon>Bacteroidia</taxon>
        <taxon>Bacteroidales</taxon>
        <taxon>Bacteroidaceae</taxon>
        <taxon>Phocaeicola</taxon>
    </lineage>
</organism>
<dbReference type="Proteomes" id="UP000260780">
    <property type="component" value="Unassembled WGS sequence"/>
</dbReference>
<evidence type="ECO:0000313" key="7">
    <source>
        <dbReference type="Proteomes" id="UP000260862"/>
    </source>
</evidence>
<dbReference type="Gene3D" id="3.55.50.30">
    <property type="match status" value="1"/>
</dbReference>
<keyword evidence="1" id="KW-0472">Membrane</keyword>
<dbReference type="Proteomes" id="UP000260862">
    <property type="component" value="Unassembled WGS sequence"/>
</dbReference>
<proteinExistence type="predicted"/>
<protein>
    <submittedName>
        <fullName evidence="5">FecR family protein</fullName>
    </submittedName>
</protein>
<dbReference type="PANTHER" id="PTHR30273:SF2">
    <property type="entry name" value="PROTEIN FECR"/>
    <property type="match status" value="1"/>
</dbReference>
<feature type="domain" description="Protein FecR C-terminal" evidence="3">
    <location>
        <begin position="255"/>
        <end position="319"/>
    </location>
</feature>
<dbReference type="AlphaFoldDB" id="A0A3E4WJY7"/>
<dbReference type="EMBL" id="QSQT01000002">
    <property type="protein sequence ID" value="RGK57968.1"/>
    <property type="molecule type" value="Genomic_DNA"/>
</dbReference>
<dbReference type="GO" id="GO:0016989">
    <property type="term" value="F:sigma factor antagonist activity"/>
    <property type="evidence" value="ECO:0007669"/>
    <property type="project" value="TreeGrafter"/>
</dbReference>
<accession>A0A3E4WJY7</accession>
<dbReference type="InterPro" id="IPR032508">
    <property type="entry name" value="FecR_C"/>
</dbReference>
<evidence type="ECO:0000313" key="4">
    <source>
        <dbReference type="EMBL" id="RGK57968.1"/>
    </source>
</evidence>
<dbReference type="InterPro" id="IPR006860">
    <property type="entry name" value="FecR"/>
</dbReference>
<keyword evidence="1" id="KW-0812">Transmembrane</keyword>
<evidence type="ECO:0000313" key="6">
    <source>
        <dbReference type="Proteomes" id="UP000260780"/>
    </source>
</evidence>
<feature type="domain" description="FecR protein" evidence="2">
    <location>
        <begin position="116"/>
        <end position="210"/>
    </location>
</feature>
<dbReference type="InterPro" id="IPR012373">
    <property type="entry name" value="Ferrdict_sens_TM"/>
</dbReference>
<keyword evidence="1" id="KW-1133">Transmembrane helix</keyword>
<gene>
    <name evidence="5" type="ORF">DXC17_02035</name>
    <name evidence="4" type="ORF">DXD04_01510</name>
</gene>
<sequence length="330" mass="38688">MMKKIDFQKYMHHQLTEEETRQLYEWLCESKENQQAWFSLKEAWLHQEYEKEKLEADTQNEWKKFADRTGISPQTTRRRSIRTTWLYAASILLCLVIGWQAERLFTPQTESYPVIVETETGQQAKVKLPDGSSVWLNACSTLSYTTGNWKKERNVTLHGEAIFDVKSQNGKPFYVHTAHYKIKVLGTNFDVSAYTNEEQSRVTLLKGKVEISPDFTSQKTILSPGESFLCQPKDSTFQKIQIPVGSVYAWREKTVIFDGHTLEDKRGELYRHYGYQFLLSSSAKKLKYKATLRDESLDEFLSTLKFLSPGIRYRINHEQKKIWITDYKDE</sequence>
<name>A0A3E4WJY7_9BACT</name>
<dbReference type="Pfam" id="PF04773">
    <property type="entry name" value="FecR"/>
    <property type="match status" value="1"/>
</dbReference>
<reference evidence="6 7" key="1">
    <citation type="submission" date="2018-08" db="EMBL/GenBank/DDBJ databases">
        <title>A genome reference for cultivated species of the human gut microbiota.</title>
        <authorList>
            <person name="Zou Y."/>
            <person name="Xue W."/>
            <person name="Luo G."/>
        </authorList>
    </citation>
    <scope>NUCLEOTIDE SEQUENCE [LARGE SCALE GENOMIC DNA]</scope>
    <source>
        <strain evidence="5 6">OM08-14</strain>
        <strain evidence="4 7">TF10-3AC</strain>
    </source>
</reference>
<evidence type="ECO:0000259" key="2">
    <source>
        <dbReference type="Pfam" id="PF04773"/>
    </source>
</evidence>
<dbReference type="RefSeq" id="WP_117670254.1">
    <property type="nucleotide sequence ID" value="NZ_CABOGR010000002.1"/>
</dbReference>
<evidence type="ECO:0000259" key="3">
    <source>
        <dbReference type="Pfam" id="PF16344"/>
    </source>
</evidence>
<feature type="transmembrane region" description="Helical" evidence="1">
    <location>
        <begin position="84"/>
        <end position="101"/>
    </location>
</feature>
<dbReference type="Pfam" id="PF16344">
    <property type="entry name" value="FecR_C"/>
    <property type="match status" value="1"/>
</dbReference>
<evidence type="ECO:0000313" key="5">
    <source>
        <dbReference type="EMBL" id="RGM42566.1"/>
    </source>
</evidence>
<dbReference type="PIRSF" id="PIRSF018266">
    <property type="entry name" value="FecR"/>
    <property type="match status" value="1"/>
</dbReference>
<comment type="caution">
    <text evidence="5">The sequence shown here is derived from an EMBL/GenBank/DDBJ whole genome shotgun (WGS) entry which is preliminary data.</text>
</comment>
<dbReference type="PANTHER" id="PTHR30273">
    <property type="entry name" value="PERIPLASMIC SIGNAL SENSOR AND SIGMA FACTOR ACTIVATOR FECR-RELATED"/>
    <property type="match status" value="1"/>
</dbReference>
<dbReference type="Gene3D" id="2.60.120.1440">
    <property type="match status" value="1"/>
</dbReference>
<dbReference type="EMBL" id="QSTF01000003">
    <property type="protein sequence ID" value="RGM42566.1"/>
    <property type="molecule type" value="Genomic_DNA"/>
</dbReference>